<comment type="subcellular location">
    <subcellularLocation>
        <location evidence="6">Mitochondrion matrix</location>
    </subcellularLocation>
</comment>
<proteinExistence type="inferred from homology"/>
<dbReference type="SUPFAM" id="SSF69012">
    <property type="entry name" value="alpha-ketoacid dehydrogenase kinase, N-terminal domain"/>
    <property type="match status" value="1"/>
</dbReference>
<dbReference type="Pfam" id="PF10436">
    <property type="entry name" value="BCDHK_Adom3"/>
    <property type="match status" value="1"/>
</dbReference>
<dbReference type="Proteomes" id="UP000324222">
    <property type="component" value="Unassembled WGS sequence"/>
</dbReference>
<dbReference type="InterPro" id="IPR039028">
    <property type="entry name" value="BCKD/PDK"/>
</dbReference>
<evidence type="ECO:0000256" key="3">
    <source>
        <dbReference type="ARBA" id="ARBA00022777"/>
    </source>
</evidence>
<evidence type="ECO:0000256" key="6">
    <source>
        <dbReference type="RuleBase" id="RU366032"/>
    </source>
</evidence>
<feature type="domain" description="Branched-chain alpha-ketoacid dehydrogenase kinase/Pyruvate dehydrogenase kinase N-terminal" evidence="7">
    <location>
        <begin position="46"/>
        <end position="198"/>
    </location>
</feature>
<accession>A0A5B7EMN5</accession>
<evidence type="ECO:0000256" key="2">
    <source>
        <dbReference type="ARBA" id="ARBA00022741"/>
    </source>
</evidence>
<dbReference type="EMBL" id="VSRR010002879">
    <property type="protein sequence ID" value="MPC33664.1"/>
    <property type="molecule type" value="Genomic_DNA"/>
</dbReference>
<dbReference type="OrthoDB" id="241648at2759"/>
<comment type="catalytic activity">
    <reaction evidence="5">
        <text>L-seryl-[pyruvate dehydrogenase E1 alpha subunit] + ATP = O-phospho-L-seryl-[pyruvate dehydrogenase E1 alpha subunit] + ADP + H(+)</text>
        <dbReference type="Rhea" id="RHEA:23052"/>
        <dbReference type="Rhea" id="RHEA-COMP:13689"/>
        <dbReference type="Rhea" id="RHEA-COMP:13690"/>
        <dbReference type="ChEBI" id="CHEBI:15378"/>
        <dbReference type="ChEBI" id="CHEBI:29999"/>
        <dbReference type="ChEBI" id="CHEBI:30616"/>
        <dbReference type="ChEBI" id="CHEBI:83421"/>
        <dbReference type="ChEBI" id="CHEBI:456216"/>
        <dbReference type="EC" id="2.7.11.2"/>
    </reaction>
</comment>
<dbReference type="GO" id="GO:0004740">
    <property type="term" value="F:pyruvate dehydrogenase (acetyl-transferring) kinase activity"/>
    <property type="evidence" value="ECO:0007669"/>
    <property type="project" value="UniProtKB-EC"/>
</dbReference>
<evidence type="ECO:0000313" key="9">
    <source>
        <dbReference type="Proteomes" id="UP000324222"/>
    </source>
</evidence>
<comment type="similarity">
    <text evidence="6">Belongs to the PDK/BCKDK protein kinase family.</text>
</comment>
<comment type="caution">
    <text evidence="8">The sequence shown here is derived from an EMBL/GenBank/DDBJ whole genome shotgun (WGS) entry which is preliminary data.</text>
</comment>
<evidence type="ECO:0000256" key="1">
    <source>
        <dbReference type="ARBA" id="ARBA00022679"/>
    </source>
</evidence>
<gene>
    <name evidence="8" type="primary">Pdk4</name>
    <name evidence="8" type="ORF">E2C01_027023</name>
</gene>
<dbReference type="AlphaFoldDB" id="A0A5B7EMN5"/>
<keyword evidence="2 6" id="KW-0547">Nucleotide-binding</keyword>
<evidence type="ECO:0000256" key="4">
    <source>
        <dbReference type="ARBA" id="ARBA00022840"/>
    </source>
</evidence>
<dbReference type="GO" id="GO:0005524">
    <property type="term" value="F:ATP binding"/>
    <property type="evidence" value="ECO:0007669"/>
    <property type="project" value="UniProtKB-UniRule"/>
</dbReference>
<dbReference type="GO" id="GO:0010906">
    <property type="term" value="P:regulation of glucose metabolic process"/>
    <property type="evidence" value="ECO:0007669"/>
    <property type="project" value="TreeGrafter"/>
</dbReference>
<organism evidence="8 9">
    <name type="scientific">Portunus trituberculatus</name>
    <name type="common">Swimming crab</name>
    <name type="synonym">Neptunus trituberculatus</name>
    <dbReference type="NCBI Taxonomy" id="210409"/>
    <lineage>
        <taxon>Eukaryota</taxon>
        <taxon>Metazoa</taxon>
        <taxon>Ecdysozoa</taxon>
        <taxon>Arthropoda</taxon>
        <taxon>Crustacea</taxon>
        <taxon>Multicrustacea</taxon>
        <taxon>Malacostraca</taxon>
        <taxon>Eumalacostraca</taxon>
        <taxon>Eucarida</taxon>
        <taxon>Decapoda</taxon>
        <taxon>Pleocyemata</taxon>
        <taxon>Brachyura</taxon>
        <taxon>Eubrachyura</taxon>
        <taxon>Portunoidea</taxon>
        <taxon>Portunidae</taxon>
        <taxon>Portuninae</taxon>
        <taxon>Portunus</taxon>
    </lineage>
</organism>
<protein>
    <recommendedName>
        <fullName evidence="6">Protein-serine/threonine kinase</fullName>
        <ecNumber evidence="6">2.7.11.-</ecNumber>
    </recommendedName>
</protein>
<dbReference type="InterPro" id="IPR036784">
    <property type="entry name" value="AK/P_DHK_N_sf"/>
</dbReference>
<dbReference type="Gene3D" id="1.20.140.20">
    <property type="entry name" value="Alpha-ketoacid/pyruvate dehydrogenase kinase, N-terminal domain"/>
    <property type="match status" value="1"/>
</dbReference>
<keyword evidence="1 6" id="KW-0808">Transferase</keyword>
<keyword evidence="4 6" id="KW-0067">ATP-binding</keyword>
<keyword evidence="9" id="KW-1185">Reference proteome</keyword>
<evidence type="ECO:0000259" key="7">
    <source>
        <dbReference type="Pfam" id="PF10436"/>
    </source>
</evidence>
<reference evidence="8 9" key="1">
    <citation type="submission" date="2019-05" db="EMBL/GenBank/DDBJ databases">
        <title>Another draft genome of Portunus trituberculatus and its Hox gene families provides insights of decapod evolution.</title>
        <authorList>
            <person name="Jeong J.-H."/>
            <person name="Song I."/>
            <person name="Kim S."/>
            <person name="Choi T."/>
            <person name="Kim D."/>
            <person name="Ryu S."/>
            <person name="Kim W."/>
        </authorList>
    </citation>
    <scope>NUCLEOTIDE SEQUENCE [LARGE SCALE GENOMIC DNA]</scope>
    <source>
        <tissue evidence="8">Muscle</tissue>
    </source>
</reference>
<dbReference type="PANTHER" id="PTHR11947:SF3">
    <property type="entry name" value="[PYRUVATE DEHYDROGENASE (ACETYL-TRANSFERRING)] KINASE, MITOCHONDRIAL"/>
    <property type="match status" value="1"/>
</dbReference>
<dbReference type="EC" id="2.7.11.-" evidence="6"/>
<keyword evidence="8" id="KW-0670">Pyruvate</keyword>
<dbReference type="GO" id="GO:0005759">
    <property type="term" value="C:mitochondrial matrix"/>
    <property type="evidence" value="ECO:0007669"/>
    <property type="project" value="UniProtKB-SubCell"/>
</dbReference>
<dbReference type="PANTHER" id="PTHR11947">
    <property type="entry name" value="PYRUVATE DEHYDROGENASE KINASE"/>
    <property type="match status" value="1"/>
</dbReference>
<dbReference type="InterPro" id="IPR018955">
    <property type="entry name" value="BCDHK/PDK_N"/>
</dbReference>
<sequence length="278" mass="31465">MVSHASEAGVARSQDCKSEACRRRLVMTRTPLTPQEPTFLTLASSPTGENATISESFLFLKKELPVRLANIMKEFNLLPENLLHMPSVGAVRDLYRRSFMDLLEFDTGNTPNSTATLEKFTDALVKIRNRHSDVVMTMAQGVMELKDAHSINANTEANIQYFLDRFYMNRISIRMLINQHTILFGDSINTQNHIGCIDPHCDVVRVIEDAYANARFLCDQYYLASPELILTHHNGRSPHLLFCHIVHFIKISDNATPHVPLQDTIWPTTPAPVLISTF</sequence>
<keyword evidence="6" id="KW-0496">Mitochondrion</keyword>
<keyword evidence="3 6" id="KW-0418">Kinase</keyword>
<name>A0A5B7EMN5_PORTR</name>
<evidence type="ECO:0000256" key="5">
    <source>
        <dbReference type="ARBA" id="ARBA00048201"/>
    </source>
</evidence>
<evidence type="ECO:0000313" key="8">
    <source>
        <dbReference type="EMBL" id="MPC33664.1"/>
    </source>
</evidence>